<dbReference type="RefSeq" id="WP_208470629.1">
    <property type="nucleotide sequence ID" value="NZ_JAGFNS010000021.1"/>
</dbReference>
<reference evidence="1 2" key="1">
    <citation type="submission" date="2021-03" db="EMBL/GenBank/DDBJ databases">
        <title>Actinoplanes flavus sp. nov., a novel actinomycete isolated from Coconut Palm rhizosphere soil.</title>
        <authorList>
            <person name="Luo X."/>
        </authorList>
    </citation>
    <scope>NUCLEOTIDE SEQUENCE [LARGE SCALE GENOMIC DNA]</scope>
    <source>
        <strain evidence="1 2">NEAU-H7</strain>
    </source>
</reference>
<dbReference type="InterPro" id="IPR036249">
    <property type="entry name" value="Thioredoxin-like_sf"/>
</dbReference>
<evidence type="ECO:0000313" key="1">
    <source>
        <dbReference type="EMBL" id="MBO3741483.1"/>
    </source>
</evidence>
<dbReference type="EMBL" id="JAGFNS010000021">
    <property type="protein sequence ID" value="MBO3741483.1"/>
    <property type="molecule type" value="Genomic_DNA"/>
</dbReference>
<accession>A0ABS3USD6</accession>
<comment type="caution">
    <text evidence="1">The sequence shown here is derived from an EMBL/GenBank/DDBJ whole genome shotgun (WGS) entry which is preliminary data.</text>
</comment>
<proteinExistence type="predicted"/>
<keyword evidence="2" id="KW-1185">Reference proteome</keyword>
<organism evidence="1 2">
    <name type="scientific">Actinoplanes flavus</name>
    <dbReference type="NCBI Taxonomy" id="2820290"/>
    <lineage>
        <taxon>Bacteria</taxon>
        <taxon>Bacillati</taxon>
        <taxon>Actinomycetota</taxon>
        <taxon>Actinomycetes</taxon>
        <taxon>Micromonosporales</taxon>
        <taxon>Micromonosporaceae</taxon>
        <taxon>Actinoplanes</taxon>
    </lineage>
</organism>
<evidence type="ECO:0008006" key="3">
    <source>
        <dbReference type="Google" id="ProtNLM"/>
    </source>
</evidence>
<evidence type="ECO:0000313" key="2">
    <source>
        <dbReference type="Proteomes" id="UP000679690"/>
    </source>
</evidence>
<protein>
    <recommendedName>
        <fullName evidence="3">Thioredoxin domain-containing protein</fullName>
    </recommendedName>
</protein>
<gene>
    <name evidence="1" type="ORF">J5X75_28640</name>
</gene>
<dbReference type="SUPFAM" id="SSF52833">
    <property type="entry name" value="Thioredoxin-like"/>
    <property type="match status" value="1"/>
</dbReference>
<sequence>MGFLWVLVAALSVIVLICVFALVDQYQSLELIRAALKLEDNPSPIPFASDGSVKPSLVGLPAELDQQSYLPVLFVSVSCSTCRSIVEGLRRRDFDLVWIVLQHAHSEDEGRLWLEGLGVPLARTTVDVDGSVAQAIGIDTVPAVIIYGSGEPFLAQTLPSFRQLQPLLKPREMAPDMTPPLPFAKEGTVRL</sequence>
<name>A0ABS3USD6_9ACTN</name>
<dbReference type="Proteomes" id="UP000679690">
    <property type="component" value="Unassembled WGS sequence"/>
</dbReference>